<dbReference type="GO" id="GO:0006103">
    <property type="term" value="P:2-oxoglutarate metabolic process"/>
    <property type="evidence" value="ECO:0007669"/>
    <property type="project" value="TreeGrafter"/>
</dbReference>
<evidence type="ECO:0000259" key="14">
    <source>
        <dbReference type="Pfam" id="PF02852"/>
    </source>
</evidence>
<evidence type="ECO:0000256" key="2">
    <source>
        <dbReference type="ARBA" id="ARBA00012608"/>
    </source>
</evidence>
<feature type="binding site" evidence="11">
    <location>
        <position position="117"/>
    </location>
    <ligand>
        <name>FAD</name>
        <dbReference type="ChEBI" id="CHEBI:57692"/>
    </ligand>
</feature>
<protein>
    <recommendedName>
        <fullName evidence="2 13">Dihydrolipoyl dehydrogenase</fullName>
        <ecNumber evidence="2 13">1.8.1.4</ecNumber>
    </recommendedName>
</protein>
<evidence type="ECO:0000256" key="5">
    <source>
        <dbReference type="ARBA" id="ARBA00023002"/>
    </source>
</evidence>
<evidence type="ECO:0000256" key="3">
    <source>
        <dbReference type="ARBA" id="ARBA00022630"/>
    </source>
</evidence>
<feature type="binding site" evidence="11">
    <location>
        <begin position="145"/>
        <end position="147"/>
    </location>
    <ligand>
        <name>FAD</name>
        <dbReference type="ChEBI" id="CHEBI:57692"/>
    </ligand>
</feature>
<dbReference type="InterPro" id="IPR016156">
    <property type="entry name" value="FAD/NAD-linked_Rdtase_dimer_sf"/>
</dbReference>
<keyword evidence="7" id="KW-1015">Disulfide bond</keyword>
<feature type="binding site" evidence="11">
    <location>
        <position position="313"/>
    </location>
    <ligand>
        <name>FAD</name>
        <dbReference type="ChEBI" id="CHEBI:57692"/>
    </ligand>
</feature>
<feature type="disulfide bond" description="Redox-active" evidence="12">
    <location>
        <begin position="44"/>
        <end position="49"/>
    </location>
</feature>
<keyword evidence="4 11" id="KW-0274">FAD</keyword>
<dbReference type="InterPro" id="IPR006258">
    <property type="entry name" value="Lipoamide_DH"/>
</dbReference>
<comment type="cofactor">
    <cofactor evidence="11 13">
        <name>FAD</name>
        <dbReference type="ChEBI" id="CHEBI:57692"/>
    </cofactor>
    <text evidence="11 13">Binds 1 FAD per subunit.</text>
</comment>
<feature type="binding site" evidence="11">
    <location>
        <begin position="319"/>
        <end position="322"/>
    </location>
    <ligand>
        <name>FAD</name>
        <dbReference type="ChEBI" id="CHEBI:57692"/>
    </ligand>
</feature>
<evidence type="ECO:0000256" key="8">
    <source>
        <dbReference type="ARBA" id="ARBA00023284"/>
    </source>
</evidence>
<keyword evidence="6 11" id="KW-0520">NAD</keyword>
<dbReference type="AlphaFoldDB" id="A0A2Z4AJS2"/>
<feature type="active site" description="Proton acceptor" evidence="10">
    <location>
        <position position="445"/>
    </location>
</feature>
<proteinExistence type="inferred from homology"/>
<evidence type="ECO:0000256" key="12">
    <source>
        <dbReference type="PIRSR" id="PIRSR000350-4"/>
    </source>
</evidence>
<dbReference type="FunFam" id="3.30.390.30:FF:000001">
    <property type="entry name" value="Dihydrolipoyl dehydrogenase"/>
    <property type="match status" value="1"/>
</dbReference>
<gene>
    <name evidence="16" type="ORF">DF168_01892</name>
</gene>
<dbReference type="InterPro" id="IPR001100">
    <property type="entry name" value="Pyr_nuc-diS_OxRdtase"/>
</dbReference>
<dbReference type="EC" id="1.8.1.4" evidence="2 13"/>
<feature type="binding site" evidence="11">
    <location>
        <position position="205"/>
    </location>
    <ligand>
        <name>NAD(+)</name>
        <dbReference type="ChEBI" id="CHEBI:57540"/>
    </ligand>
</feature>
<evidence type="ECO:0000256" key="1">
    <source>
        <dbReference type="ARBA" id="ARBA00007532"/>
    </source>
</evidence>
<dbReference type="PROSITE" id="PS00076">
    <property type="entry name" value="PYRIDINE_REDOX_1"/>
    <property type="match status" value="1"/>
</dbReference>
<reference evidence="16 17" key="1">
    <citation type="submission" date="2018-06" db="EMBL/GenBank/DDBJ databases">
        <title>Draft Genome Sequence of a Novel Marine Bacterium Related to the Verrucomicrobia.</title>
        <authorList>
            <person name="Vosseberg J."/>
            <person name="Martijn J."/>
            <person name="Ettema T.J.G."/>
        </authorList>
    </citation>
    <scope>NUCLEOTIDE SEQUENCE [LARGE SCALE GENOMIC DNA]</scope>
    <source>
        <strain evidence="16">TARA_B100001123</strain>
    </source>
</reference>
<feature type="domain" description="Pyridine nucleotide-disulphide oxidoreductase dimerisation" evidence="14">
    <location>
        <begin position="347"/>
        <end position="455"/>
    </location>
</feature>
<evidence type="ECO:0000259" key="15">
    <source>
        <dbReference type="Pfam" id="PF07992"/>
    </source>
</evidence>
<dbReference type="PRINTS" id="PR00368">
    <property type="entry name" value="FADPNR"/>
</dbReference>
<dbReference type="PIRSF" id="PIRSF000350">
    <property type="entry name" value="Mercury_reductase_MerA"/>
    <property type="match status" value="1"/>
</dbReference>
<dbReference type="GO" id="GO:0050660">
    <property type="term" value="F:flavin adenine dinucleotide binding"/>
    <property type="evidence" value="ECO:0007669"/>
    <property type="project" value="InterPro"/>
</dbReference>
<dbReference type="InterPro" id="IPR012999">
    <property type="entry name" value="Pyr_OxRdtase_I_AS"/>
</dbReference>
<dbReference type="SUPFAM" id="SSF55424">
    <property type="entry name" value="FAD/NAD-linked reductases, dimerisation (C-terminal) domain"/>
    <property type="match status" value="1"/>
</dbReference>
<dbReference type="Pfam" id="PF02852">
    <property type="entry name" value="Pyr_redox_dim"/>
    <property type="match status" value="1"/>
</dbReference>
<comment type="miscellaneous">
    <text evidence="13">The active site is a redox-active disulfide bond.</text>
</comment>
<dbReference type="PANTHER" id="PTHR22912">
    <property type="entry name" value="DISULFIDE OXIDOREDUCTASE"/>
    <property type="match status" value="1"/>
</dbReference>
<dbReference type="GO" id="GO:0005737">
    <property type="term" value="C:cytoplasm"/>
    <property type="evidence" value="ECO:0007669"/>
    <property type="project" value="UniProtKB-ARBA"/>
</dbReference>
<dbReference type="InterPro" id="IPR004099">
    <property type="entry name" value="Pyr_nucl-diS_OxRdtase_dimer"/>
</dbReference>
<dbReference type="KEGG" id="mtar:DF168_01892"/>
<keyword evidence="8 13" id="KW-0676">Redox-active center</keyword>
<keyword evidence="11" id="KW-0547">Nucleotide-binding</keyword>
<sequence>MAENNFNLIVIGAGPGGYVCAIRAAQLGLKTAIIEKDPFLGGTCLNVGCIPSKALLHSTEMYHFAAHESRSHGIKMGEVSIDIDNLMRRKDQVVSKLRKGVEMLVGKRDIQIFHGVGEIIEPGSVRVQGPDESQIIYASNIVIATGSKVSELSGISIDGNRIVSSDHAIAFDRAPDDLVVVGGGAIGLELGSVWARLGTKVTVVEFLPRIAPTFDEEISALAERIFRKQGFRIETSAKVSGLEEGEERINVHVERGEERFQIETDKVLIAVGRSPCTDGLGLEKIGIATNDRGFVVTDENLQSNVAGVYAIGDAVEGPMLAHKAEEEGVAVAETIAGHHGAVNYDSIPNVIYTNPEIACVGSTETSAKKDGINVTTGRFPMAANGRAIASGVTDGLVKVIADTESNRILGIHIMAQNASELIASAVAHIEYGGSAEDIARTIHAHPTLSESLKEASLAVSNSSLHSL</sequence>
<dbReference type="EMBL" id="CP029803">
    <property type="protein sequence ID" value="AWT60674.1"/>
    <property type="molecule type" value="Genomic_DNA"/>
</dbReference>
<accession>A0A2Z4AJS2</accession>
<evidence type="ECO:0000256" key="7">
    <source>
        <dbReference type="ARBA" id="ARBA00023157"/>
    </source>
</evidence>
<dbReference type="Gene3D" id="3.50.50.60">
    <property type="entry name" value="FAD/NAD(P)-binding domain"/>
    <property type="match status" value="2"/>
</dbReference>
<dbReference type="Proteomes" id="UP000247465">
    <property type="component" value="Chromosome"/>
</dbReference>
<comment type="similarity">
    <text evidence="1 13">Belongs to the class-I pyridine nucleotide-disulfide oxidoreductase family.</text>
</comment>
<dbReference type="Gene3D" id="3.30.390.30">
    <property type="match status" value="1"/>
</dbReference>
<feature type="binding site" evidence="11">
    <location>
        <position position="272"/>
    </location>
    <ligand>
        <name>NAD(+)</name>
        <dbReference type="ChEBI" id="CHEBI:57540"/>
    </ligand>
</feature>
<feature type="binding site" evidence="11">
    <location>
        <begin position="182"/>
        <end position="189"/>
    </location>
    <ligand>
        <name>NAD(+)</name>
        <dbReference type="ChEBI" id="CHEBI:57540"/>
    </ligand>
</feature>
<dbReference type="Pfam" id="PF07992">
    <property type="entry name" value="Pyr_redox_2"/>
    <property type="match status" value="1"/>
</dbReference>
<feature type="domain" description="FAD/NAD(P)-binding" evidence="15">
    <location>
        <begin position="7"/>
        <end position="328"/>
    </location>
</feature>
<evidence type="ECO:0000256" key="6">
    <source>
        <dbReference type="ARBA" id="ARBA00023027"/>
    </source>
</evidence>
<dbReference type="NCBIfam" id="TIGR01350">
    <property type="entry name" value="lipoamide_DH"/>
    <property type="match status" value="1"/>
</dbReference>
<evidence type="ECO:0000256" key="4">
    <source>
        <dbReference type="ARBA" id="ARBA00022827"/>
    </source>
</evidence>
<keyword evidence="5 13" id="KW-0560">Oxidoreductase</keyword>
<evidence type="ECO:0000313" key="16">
    <source>
        <dbReference type="EMBL" id="AWT60674.1"/>
    </source>
</evidence>
<dbReference type="InterPro" id="IPR023753">
    <property type="entry name" value="FAD/NAD-binding_dom"/>
</dbReference>
<dbReference type="InterPro" id="IPR050151">
    <property type="entry name" value="Class-I_Pyr_Nuc-Dis_Oxidored"/>
</dbReference>
<name>A0A2Z4AJS2_9BACT</name>
<evidence type="ECO:0000313" key="17">
    <source>
        <dbReference type="Proteomes" id="UP000247465"/>
    </source>
</evidence>
<dbReference type="PRINTS" id="PR00411">
    <property type="entry name" value="PNDRDTASEI"/>
</dbReference>
<dbReference type="SUPFAM" id="SSF51905">
    <property type="entry name" value="FAD/NAD(P)-binding domain"/>
    <property type="match status" value="1"/>
</dbReference>
<feature type="binding site" evidence="11">
    <location>
        <position position="53"/>
    </location>
    <ligand>
        <name>FAD</name>
        <dbReference type="ChEBI" id="CHEBI:57692"/>
    </ligand>
</feature>
<dbReference type="InterPro" id="IPR036188">
    <property type="entry name" value="FAD/NAD-bd_sf"/>
</dbReference>
<dbReference type="GO" id="GO:0004148">
    <property type="term" value="F:dihydrolipoyl dehydrogenase (NADH) activity"/>
    <property type="evidence" value="ECO:0007669"/>
    <property type="project" value="UniProtKB-EC"/>
</dbReference>
<keyword evidence="3 13" id="KW-0285">Flavoprotein</keyword>
<evidence type="ECO:0000256" key="9">
    <source>
        <dbReference type="ARBA" id="ARBA00049187"/>
    </source>
</evidence>
<evidence type="ECO:0000256" key="11">
    <source>
        <dbReference type="PIRSR" id="PIRSR000350-3"/>
    </source>
</evidence>
<organism evidence="16 17">
    <name type="scientific">Candidatus Moanibacter tarae</name>
    <dbReference type="NCBI Taxonomy" id="2200854"/>
    <lineage>
        <taxon>Bacteria</taxon>
        <taxon>Pseudomonadati</taxon>
        <taxon>Verrucomicrobiota</taxon>
        <taxon>Opitutia</taxon>
        <taxon>Puniceicoccales</taxon>
        <taxon>Puniceicoccales incertae sedis</taxon>
        <taxon>Candidatus Moanibacter</taxon>
    </lineage>
</organism>
<comment type="catalytic activity">
    <reaction evidence="9 13">
        <text>N(6)-[(R)-dihydrolipoyl]-L-lysyl-[protein] + NAD(+) = N(6)-[(R)-lipoyl]-L-lysyl-[protein] + NADH + H(+)</text>
        <dbReference type="Rhea" id="RHEA:15045"/>
        <dbReference type="Rhea" id="RHEA-COMP:10474"/>
        <dbReference type="Rhea" id="RHEA-COMP:10475"/>
        <dbReference type="ChEBI" id="CHEBI:15378"/>
        <dbReference type="ChEBI" id="CHEBI:57540"/>
        <dbReference type="ChEBI" id="CHEBI:57945"/>
        <dbReference type="ChEBI" id="CHEBI:83099"/>
        <dbReference type="ChEBI" id="CHEBI:83100"/>
        <dbReference type="EC" id="1.8.1.4"/>
    </reaction>
</comment>
<dbReference type="PANTHER" id="PTHR22912:SF151">
    <property type="entry name" value="DIHYDROLIPOYL DEHYDROGENASE, MITOCHONDRIAL"/>
    <property type="match status" value="1"/>
</dbReference>
<evidence type="ECO:0000256" key="10">
    <source>
        <dbReference type="PIRSR" id="PIRSR000350-2"/>
    </source>
</evidence>
<evidence type="ECO:0000256" key="13">
    <source>
        <dbReference type="RuleBase" id="RU003692"/>
    </source>
</evidence>